<protein>
    <submittedName>
        <fullName evidence="1">Uncharacterized protein</fullName>
    </submittedName>
</protein>
<organism evidence="1 2">
    <name type="scientific">Dubosiella muris</name>
    <dbReference type="NCBI Taxonomy" id="3038133"/>
    <lineage>
        <taxon>Bacteria</taxon>
        <taxon>Bacillati</taxon>
        <taxon>Bacillota</taxon>
        <taxon>Erysipelotrichia</taxon>
        <taxon>Erysipelotrichales</taxon>
        <taxon>Erysipelotrichaceae</taxon>
        <taxon>Dubosiella</taxon>
    </lineage>
</organism>
<dbReference type="EMBL" id="SRYG01000010">
    <property type="protein sequence ID" value="TGY66054.1"/>
    <property type="molecule type" value="Genomic_DNA"/>
</dbReference>
<name>A0AC61R7Z9_9FIRM</name>
<sequence>MGIQSKNGHFILTGDNRLTLGNSKVRIFKPAVLAMFPCQNDEDLCHRISFQTMKEVIGFAFDPSIENPFTVFKNLRDLVMIHKGWNEVTRQIEYWNSDLGDTEAIVEELCQLWPPRTPELSQNFVDLLDDLLMELNNAPANLRRGSANWNHSIGNAFDPAEAYVVDEENMRFQLGYVDGFILQIIENGFIPIGSGKEMCIYTGFHSDGSPFVYSSQNPENEFEPVDNVGPCDFQIVYPVFDLDTWKSIGERTFSGTIALPPDPEEQ</sequence>
<comment type="caution">
    <text evidence="1">The sequence shown here is derived from an EMBL/GenBank/DDBJ whole genome shotgun (WGS) entry which is preliminary data.</text>
</comment>
<keyword evidence="2" id="KW-1185">Reference proteome</keyword>
<evidence type="ECO:0000313" key="2">
    <source>
        <dbReference type="Proteomes" id="UP000308836"/>
    </source>
</evidence>
<proteinExistence type="predicted"/>
<dbReference type="Proteomes" id="UP000308836">
    <property type="component" value="Unassembled WGS sequence"/>
</dbReference>
<accession>A0AC61R7Z9</accession>
<evidence type="ECO:0000313" key="1">
    <source>
        <dbReference type="EMBL" id="TGY66054.1"/>
    </source>
</evidence>
<reference evidence="1" key="1">
    <citation type="submission" date="2019-04" db="EMBL/GenBank/DDBJ databases">
        <title>Microbes associate with the intestines of laboratory mice.</title>
        <authorList>
            <person name="Navarre W."/>
            <person name="Wong E."/>
            <person name="Huang K."/>
            <person name="Tropini C."/>
            <person name="Ng K."/>
            <person name="Yu B."/>
        </authorList>
    </citation>
    <scope>NUCLEOTIDE SEQUENCE</scope>
    <source>
        <strain evidence="1">NM09_H32</strain>
    </source>
</reference>
<gene>
    <name evidence="1" type="ORF">E5336_06085</name>
</gene>